<protein>
    <submittedName>
        <fullName evidence="2">Uncharacterized protein</fullName>
    </submittedName>
</protein>
<sequence length="374" mass="41311">MFMLLLSDIRVDVTADTTQMSGTRPTGTDTSMQAMTSVTTITVTMATSTTTKPSSGNVQQELINMPLLFMFFSKETTMIFPFSIMIVNIVFMALMTISISKSDAQDSSSTMDNANTATAIITATVPTGSTNTTIYMVTDNSSTTTTLELTNTTSSTNSTTASTVLMNSTRIIAPTPDKSDHKTYILSLHLLSCIQKLYILRKIMAKLMKKQMLYNDPYYGDFSLDVLRMSRHAVQRAKERKIPAAELLQSRSSINAYVDKVVSKSGVVITAYPRSQNNSHYYELPENGKRFTFPKNGIGLFIGKQHANIKRTQAEYNLKSLYFDKNDDLIAAARLIFNLTSPNFGLLGLHENDTLGCSEIVVRIGTFALVEVST</sequence>
<dbReference type="AlphaFoldDB" id="A0A819XN92"/>
<name>A0A819XN92_9BILA</name>
<evidence type="ECO:0000313" key="2">
    <source>
        <dbReference type="EMBL" id="CAF4143328.1"/>
    </source>
</evidence>
<comment type="caution">
    <text evidence="2">The sequence shown here is derived from an EMBL/GenBank/DDBJ whole genome shotgun (WGS) entry which is preliminary data.</text>
</comment>
<proteinExistence type="predicted"/>
<reference evidence="2" key="1">
    <citation type="submission" date="2021-02" db="EMBL/GenBank/DDBJ databases">
        <authorList>
            <person name="Nowell W R."/>
        </authorList>
    </citation>
    <scope>NUCLEOTIDE SEQUENCE</scope>
</reference>
<dbReference type="EMBL" id="CAJOBO010000147">
    <property type="protein sequence ID" value="CAF4143328.1"/>
    <property type="molecule type" value="Genomic_DNA"/>
</dbReference>
<evidence type="ECO:0000256" key="1">
    <source>
        <dbReference type="SAM" id="Phobius"/>
    </source>
</evidence>
<keyword evidence="1" id="KW-1133">Transmembrane helix</keyword>
<keyword evidence="1" id="KW-0812">Transmembrane</keyword>
<feature type="transmembrane region" description="Helical" evidence="1">
    <location>
        <begin position="78"/>
        <end position="99"/>
    </location>
</feature>
<organism evidence="2 3">
    <name type="scientific">Rotaria socialis</name>
    <dbReference type="NCBI Taxonomy" id="392032"/>
    <lineage>
        <taxon>Eukaryota</taxon>
        <taxon>Metazoa</taxon>
        <taxon>Spiralia</taxon>
        <taxon>Gnathifera</taxon>
        <taxon>Rotifera</taxon>
        <taxon>Eurotatoria</taxon>
        <taxon>Bdelloidea</taxon>
        <taxon>Philodinida</taxon>
        <taxon>Philodinidae</taxon>
        <taxon>Rotaria</taxon>
    </lineage>
</organism>
<accession>A0A819XN92</accession>
<dbReference type="Proteomes" id="UP000663851">
    <property type="component" value="Unassembled WGS sequence"/>
</dbReference>
<evidence type="ECO:0000313" key="3">
    <source>
        <dbReference type="Proteomes" id="UP000663851"/>
    </source>
</evidence>
<gene>
    <name evidence="2" type="ORF">HFQ381_LOCUS3895</name>
</gene>
<keyword evidence="1" id="KW-0472">Membrane</keyword>